<feature type="region of interest" description="Disordered" evidence="1">
    <location>
        <begin position="119"/>
        <end position="212"/>
    </location>
</feature>
<gene>
    <name evidence="2" type="ORF">HN018_06775</name>
</gene>
<feature type="compositionally biased region" description="Basic and acidic residues" evidence="1">
    <location>
        <begin position="169"/>
        <end position="185"/>
    </location>
</feature>
<evidence type="ECO:0000313" key="2">
    <source>
        <dbReference type="EMBL" id="QKE89780.1"/>
    </source>
</evidence>
<dbReference type="EMBL" id="CP053708">
    <property type="protein sequence ID" value="QKE89780.1"/>
    <property type="molecule type" value="Genomic_DNA"/>
</dbReference>
<keyword evidence="3" id="KW-1185">Reference proteome</keyword>
<feature type="compositionally biased region" description="Basic and acidic residues" evidence="1">
    <location>
        <begin position="196"/>
        <end position="212"/>
    </location>
</feature>
<feature type="compositionally biased region" description="Basic residues" evidence="1">
    <location>
        <begin position="119"/>
        <end position="130"/>
    </location>
</feature>
<accession>A0A6M8HNA2</accession>
<evidence type="ECO:0000256" key="1">
    <source>
        <dbReference type="SAM" id="MobiDB-lite"/>
    </source>
</evidence>
<protein>
    <submittedName>
        <fullName evidence="2">DUF1376 domain-containing protein</fullName>
    </submittedName>
</protein>
<sequence length="300" mass="33265">MTDLPAPLTPPDCDLRGYDYMPLFGSRLFGSRLYTRALRQPRAGLAAIKLWWMAWQQCPAGSLPDDDDDLAMLADFGTDAKGWRAVRELALHGFVKCSDGRFYHPILCEEAKSAFERRKKERERKARLRSKKDGTDDDGVKIGSGDVPPSVPRDIPGTDLGSAVSSDGRGQDRTGQDKEEEKKEVASLPARGRAPSAHDSHGSRLSKDWIPGREDEQCAKELGLDVRAVLPAFRDYWVGKAGKDARKADWSATWRNWCRREKASPQRGRPGGGGRPDPAMSEDWDRLDQGLGIQSAGAFQ</sequence>
<feature type="region of interest" description="Disordered" evidence="1">
    <location>
        <begin position="259"/>
        <end position="300"/>
    </location>
</feature>
<proteinExistence type="predicted"/>
<dbReference type="RefSeq" id="WP_171834767.1">
    <property type="nucleotide sequence ID" value="NZ_CP053708.1"/>
</dbReference>
<feature type="compositionally biased region" description="Basic and acidic residues" evidence="1">
    <location>
        <begin position="131"/>
        <end position="140"/>
    </location>
</feature>
<dbReference type="Pfam" id="PF07120">
    <property type="entry name" value="DUF1376"/>
    <property type="match status" value="1"/>
</dbReference>
<organism evidence="2 3">
    <name type="scientific">Lichenicola cladoniae</name>
    <dbReference type="NCBI Taxonomy" id="1484109"/>
    <lineage>
        <taxon>Bacteria</taxon>
        <taxon>Pseudomonadati</taxon>
        <taxon>Pseudomonadota</taxon>
        <taxon>Alphaproteobacteria</taxon>
        <taxon>Acetobacterales</taxon>
        <taxon>Acetobacteraceae</taxon>
        <taxon>Lichenicola</taxon>
    </lineage>
</organism>
<reference evidence="2 3" key="1">
    <citation type="journal article" date="2014" name="World J. Microbiol. Biotechnol.">
        <title>Biodiversity and physiological characteristics of Antarctic and Arctic lichens-associated bacteria.</title>
        <authorList>
            <person name="Lee Y.M."/>
            <person name="Kim E.H."/>
            <person name="Lee H.K."/>
            <person name="Hong S.G."/>
        </authorList>
    </citation>
    <scope>NUCLEOTIDE SEQUENCE [LARGE SCALE GENOMIC DNA]</scope>
    <source>
        <strain evidence="2 3">PAMC 26569</strain>
    </source>
</reference>
<name>A0A6M8HNA2_9PROT</name>
<dbReference type="AlphaFoldDB" id="A0A6M8HNA2"/>
<evidence type="ECO:0000313" key="3">
    <source>
        <dbReference type="Proteomes" id="UP000500767"/>
    </source>
</evidence>
<dbReference type="InterPro" id="IPR010781">
    <property type="entry name" value="DUF1376"/>
</dbReference>
<dbReference type="KEGG" id="lck:HN018_06775"/>
<dbReference type="Proteomes" id="UP000500767">
    <property type="component" value="Chromosome"/>
</dbReference>